<dbReference type="Gene3D" id="3.30.420.10">
    <property type="entry name" value="Ribonuclease H-like superfamily/Ribonuclease H"/>
    <property type="match status" value="1"/>
</dbReference>
<organism evidence="6 7">
    <name type="scientific">Actinomadura litoris</name>
    <dbReference type="NCBI Taxonomy" id="2678616"/>
    <lineage>
        <taxon>Bacteria</taxon>
        <taxon>Bacillati</taxon>
        <taxon>Actinomycetota</taxon>
        <taxon>Actinomycetes</taxon>
        <taxon>Streptosporangiales</taxon>
        <taxon>Thermomonosporaceae</taxon>
        <taxon>Actinomadura</taxon>
    </lineage>
</organism>
<keyword evidence="7" id="KW-1185">Reference proteome</keyword>
<feature type="binding site" evidence="3">
    <location>
        <position position="224"/>
    </location>
    <ligand>
        <name>substrate</name>
    </ligand>
</feature>
<dbReference type="GO" id="GO:0016791">
    <property type="term" value="F:phosphatase activity"/>
    <property type="evidence" value="ECO:0007669"/>
    <property type="project" value="TreeGrafter"/>
</dbReference>
<dbReference type="PIRSF" id="PIRSF036922">
    <property type="entry name" value="RNaseH_PGAM"/>
    <property type="match status" value="1"/>
</dbReference>
<dbReference type="SUPFAM" id="SSF53254">
    <property type="entry name" value="Phosphoglycerate mutase-like"/>
    <property type="match status" value="1"/>
</dbReference>
<dbReference type="GO" id="GO:0005737">
    <property type="term" value="C:cytoplasm"/>
    <property type="evidence" value="ECO:0007669"/>
    <property type="project" value="TreeGrafter"/>
</dbReference>
<evidence type="ECO:0000256" key="4">
    <source>
        <dbReference type="SAM" id="MobiDB-lite"/>
    </source>
</evidence>
<evidence type="ECO:0000259" key="5">
    <source>
        <dbReference type="PROSITE" id="PS50879"/>
    </source>
</evidence>
<dbReference type="Pfam" id="PF13456">
    <property type="entry name" value="RVT_3"/>
    <property type="match status" value="1"/>
</dbReference>
<dbReference type="InterPro" id="IPR036397">
    <property type="entry name" value="RNaseH_sf"/>
</dbReference>
<dbReference type="SUPFAM" id="SSF53098">
    <property type="entry name" value="Ribonuclease H-like"/>
    <property type="match status" value="1"/>
</dbReference>
<feature type="active site" description="Proton donor/acceptor" evidence="2">
    <location>
        <position position="248"/>
    </location>
</feature>
<dbReference type="SMART" id="SM00855">
    <property type="entry name" value="PGAM"/>
    <property type="match status" value="1"/>
</dbReference>
<dbReference type="InterPro" id="IPR002156">
    <property type="entry name" value="RNaseH_domain"/>
</dbReference>
<reference evidence="6 7" key="1">
    <citation type="submission" date="2019-11" db="EMBL/GenBank/DDBJ databases">
        <authorList>
            <person name="Cao P."/>
        </authorList>
    </citation>
    <scope>NUCLEOTIDE SEQUENCE [LARGE SCALE GENOMIC DNA]</scope>
    <source>
        <strain evidence="6 7">NEAU-AAG5</strain>
    </source>
</reference>
<dbReference type="RefSeq" id="WP_312874313.1">
    <property type="nucleotide sequence ID" value="NZ_WOFH01000002.1"/>
</dbReference>
<dbReference type="PANTHER" id="PTHR48100:SF62">
    <property type="entry name" value="GLUCOSYL-3-PHOSPHOGLYCERATE PHOSPHATASE"/>
    <property type="match status" value="1"/>
</dbReference>
<dbReference type="InterPro" id="IPR012337">
    <property type="entry name" value="RNaseH-like_sf"/>
</dbReference>
<feature type="domain" description="RNase H type-1" evidence="5">
    <location>
        <begin position="2"/>
        <end position="143"/>
    </location>
</feature>
<dbReference type="Pfam" id="PF00300">
    <property type="entry name" value="His_Phos_1"/>
    <property type="match status" value="1"/>
</dbReference>
<evidence type="ECO:0000313" key="6">
    <source>
        <dbReference type="EMBL" id="MUN36040.1"/>
    </source>
</evidence>
<dbReference type="AlphaFoldDB" id="A0A7K1KV52"/>
<dbReference type="NCBIfam" id="NF005567">
    <property type="entry name" value="PRK07238.1"/>
    <property type="match status" value="1"/>
</dbReference>
<evidence type="ECO:0000256" key="1">
    <source>
        <dbReference type="PIRSR" id="PIRSR036922-1"/>
    </source>
</evidence>
<protein>
    <submittedName>
        <fullName evidence="6">Bifunctional RNase H/acid phosphatase</fullName>
    </submittedName>
</protein>
<dbReference type="PANTHER" id="PTHR48100">
    <property type="entry name" value="BROAD-SPECIFICITY PHOSPHATASE YOR283W-RELATED"/>
    <property type="match status" value="1"/>
</dbReference>
<dbReference type="PROSITE" id="PS50879">
    <property type="entry name" value="RNASE_H_1"/>
    <property type="match status" value="1"/>
</dbReference>
<feature type="compositionally biased region" description="Pro residues" evidence="4">
    <location>
        <begin position="153"/>
        <end position="165"/>
    </location>
</feature>
<dbReference type="EMBL" id="WOFH01000002">
    <property type="protein sequence ID" value="MUN36040.1"/>
    <property type="molecule type" value="Genomic_DNA"/>
</dbReference>
<dbReference type="CDD" id="cd09279">
    <property type="entry name" value="RNase_HI_like"/>
    <property type="match status" value="1"/>
</dbReference>
<feature type="active site" description="Tele-phosphohistidine intermediate" evidence="1">
    <location>
        <position position="175"/>
    </location>
</feature>
<evidence type="ECO:0000256" key="3">
    <source>
        <dbReference type="PIRSR" id="PIRSR613078-2"/>
    </source>
</evidence>
<accession>A0A7K1KV52</accession>
<sequence length="368" mass="39415">MTARRLVVEADGGSRGNPGPAGYGALVRDAVTGEVLAEVAESIGLATNNVAEYRGLIAGLAAAAGIDPSARVEVRMDSKLVVEQMSGRWKIKHPDMIPLALQARELAESLGPVTYGWIPRGRNAHADRLANEAMDAAARGEHWTRRTEEAPGEPEPPPSAAPPTTEPTTTLLLRHGETPLSIERRFAGTVDTPLTPGGLAQARAAALALKDRDLDGIVTSPLSRCRDTAAEVAAATGLDVRVEDGFRETDFGAWEGLTFAEARDRDPAALDAWLADPDAAPPGGESFAAVARRVRTALDKLKVRYRHRPVLVVSHVTPIKLLVRDALGAPMPSLYRMHLDVASLSAVDWYADGPATLRLFNDTHHLER</sequence>
<gene>
    <name evidence="6" type="ORF">GNZ18_05425</name>
</gene>
<evidence type="ECO:0000313" key="7">
    <source>
        <dbReference type="Proteomes" id="UP000432015"/>
    </source>
</evidence>
<dbReference type="InterPro" id="IPR013078">
    <property type="entry name" value="His_Pase_superF_clade-1"/>
</dbReference>
<dbReference type="GO" id="GO:0003676">
    <property type="term" value="F:nucleic acid binding"/>
    <property type="evidence" value="ECO:0007669"/>
    <property type="project" value="InterPro"/>
</dbReference>
<dbReference type="Gene3D" id="3.40.50.1240">
    <property type="entry name" value="Phosphoglycerate mutase-like"/>
    <property type="match status" value="1"/>
</dbReference>
<feature type="active site" description="Proton donor/acceptor; for phosphatase activity" evidence="1">
    <location>
        <position position="248"/>
    </location>
</feature>
<dbReference type="InterPro" id="IPR014636">
    <property type="entry name" value="RNaseH/PGlycerate_mutase"/>
</dbReference>
<feature type="region of interest" description="Disordered" evidence="4">
    <location>
        <begin position="135"/>
        <end position="169"/>
    </location>
</feature>
<dbReference type="CDD" id="cd07067">
    <property type="entry name" value="HP_PGM_like"/>
    <property type="match status" value="1"/>
</dbReference>
<dbReference type="GO" id="GO:0004523">
    <property type="term" value="F:RNA-DNA hybrid ribonuclease activity"/>
    <property type="evidence" value="ECO:0007669"/>
    <property type="project" value="InterPro"/>
</dbReference>
<dbReference type="InterPro" id="IPR029033">
    <property type="entry name" value="His_PPase_superfam"/>
</dbReference>
<dbReference type="Proteomes" id="UP000432015">
    <property type="component" value="Unassembled WGS sequence"/>
</dbReference>
<evidence type="ECO:0000256" key="2">
    <source>
        <dbReference type="PIRSR" id="PIRSR613078-1"/>
    </source>
</evidence>
<dbReference type="InterPro" id="IPR050275">
    <property type="entry name" value="PGM_Phosphatase"/>
</dbReference>
<feature type="compositionally biased region" description="Basic and acidic residues" evidence="4">
    <location>
        <begin position="138"/>
        <end position="149"/>
    </location>
</feature>
<comment type="caution">
    <text evidence="6">The sequence shown here is derived from an EMBL/GenBank/DDBJ whole genome shotgun (WGS) entry which is preliminary data.</text>
</comment>
<name>A0A7K1KV52_9ACTN</name>
<proteinExistence type="predicted"/>